<proteinExistence type="predicted"/>
<feature type="repeat" description="NHL" evidence="2">
    <location>
        <begin position="257"/>
        <end position="287"/>
    </location>
</feature>
<dbReference type="GO" id="GO:0008270">
    <property type="term" value="F:zinc ion binding"/>
    <property type="evidence" value="ECO:0007669"/>
    <property type="project" value="UniProtKB-KW"/>
</dbReference>
<gene>
    <name evidence="3" type="ORF">FNQ90_17490</name>
</gene>
<keyword evidence="1" id="KW-0677">Repeat</keyword>
<name>A0A7W3TFH8_9ACTN</name>
<sequence length="672" mass="70789">MLVGGRADLFLFGVPLFRWSGKAAMGRSPRAGTCETLPGHSCRTSETGASTVTLSVDIAGMNMPLVSPTSLDGQHAAAVAEGVITSVEYTEAESHSRGGDAPSNRFNQPAGVVVARDGTLFVAENSGHRVRKVTPDGRMFTVAGNGTEGDEGDNGPAAQAQLRGPWALALDAEGNVYVSEKSRVRKVTPDGKITTVVADMKWPRGLACDSSGNLYIAEYGRHRVRKVTPDGKMTTVAGTTDHGGFNGDEDNAAGASLYEPTGLCLDEIGNLYIVDHGNHRVRKVAPDGIITTVAGAGSNPDVQNLGDGGPADKAALFWPYGVVRDIYGNLYITANDRVRKVTPNGIINSAVFVDEDNEKATMAELKNPAGLALDQYGNLYIADRSNDRVLKVAGPRERSLMGRQVNVPQAGLGEIAELTVEFTAYRAGRAVDAKNVVQTFTAPTGFAFAEWPTYSYNGNDAWRGSLGCRFERDRSVMLVTSNLHLNTCTGDKGPLLYTIPVKAVAAVDPGTYHDGRLIVGRSPGIGLSATVTGGPQFSVTPGSSPVEMMRGDGPTYPGVGVHREGPVPPQTITATLPPGAGLAFKPECGDKHQMTVGSREMTRTKNFDAELSEDGQTLTCQNVDLDLSQQHPGSAVWVAVTAAATAAIGTTRLTFRVGGIESASTDVKVISG</sequence>
<dbReference type="PANTHER" id="PTHR24104:SF25">
    <property type="entry name" value="PROTEIN LIN-41"/>
    <property type="match status" value="1"/>
</dbReference>
<feature type="repeat" description="NHL" evidence="2">
    <location>
        <begin position="202"/>
        <end position="230"/>
    </location>
</feature>
<dbReference type="SUPFAM" id="SSF101898">
    <property type="entry name" value="NHL repeat"/>
    <property type="match status" value="1"/>
</dbReference>
<protein>
    <recommendedName>
        <fullName evidence="5">SMP-30/Gluconolactonase/LRE-like region domain-containing protein</fullName>
    </recommendedName>
</protein>
<dbReference type="Proteomes" id="UP000538929">
    <property type="component" value="Unassembled WGS sequence"/>
</dbReference>
<evidence type="ECO:0000313" key="4">
    <source>
        <dbReference type="Proteomes" id="UP000538929"/>
    </source>
</evidence>
<evidence type="ECO:0008006" key="5">
    <source>
        <dbReference type="Google" id="ProtNLM"/>
    </source>
</evidence>
<feature type="repeat" description="NHL" evidence="2">
    <location>
        <begin position="102"/>
        <end position="136"/>
    </location>
</feature>
<dbReference type="InterPro" id="IPR050952">
    <property type="entry name" value="TRIM-NHL_E3_ligases"/>
</dbReference>
<dbReference type="PROSITE" id="PS51125">
    <property type="entry name" value="NHL"/>
    <property type="match status" value="3"/>
</dbReference>
<dbReference type="EMBL" id="VKHT01000630">
    <property type="protein sequence ID" value="MBB0245851.1"/>
    <property type="molecule type" value="Genomic_DNA"/>
</dbReference>
<accession>A0A7W3TFH8</accession>
<dbReference type="AlphaFoldDB" id="A0A7W3TFH8"/>
<organism evidence="3 4">
    <name type="scientific">Streptomyces alkaliphilus</name>
    <dbReference type="NCBI Taxonomy" id="1472722"/>
    <lineage>
        <taxon>Bacteria</taxon>
        <taxon>Bacillati</taxon>
        <taxon>Actinomycetota</taxon>
        <taxon>Actinomycetes</taxon>
        <taxon>Kitasatosporales</taxon>
        <taxon>Streptomycetaceae</taxon>
        <taxon>Streptomyces</taxon>
    </lineage>
</organism>
<dbReference type="InterPro" id="IPR001258">
    <property type="entry name" value="NHL_repeat"/>
</dbReference>
<dbReference type="InterPro" id="IPR011042">
    <property type="entry name" value="6-blade_b-propeller_TolB-like"/>
</dbReference>
<dbReference type="PANTHER" id="PTHR24104">
    <property type="entry name" value="E3 UBIQUITIN-PROTEIN LIGASE NHLRC1-RELATED"/>
    <property type="match status" value="1"/>
</dbReference>
<evidence type="ECO:0000256" key="2">
    <source>
        <dbReference type="PROSITE-ProRule" id="PRU00504"/>
    </source>
</evidence>
<comment type="caution">
    <text evidence="3">The sequence shown here is derived from an EMBL/GenBank/DDBJ whole genome shotgun (WGS) entry which is preliminary data.</text>
</comment>
<dbReference type="Gene3D" id="2.120.10.30">
    <property type="entry name" value="TolB, C-terminal domain"/>
    <property type="match status" value="3"/>
</dbReference>
<evidence type="ECO:0000313" key="3">
    <source>
        <dbReference type="EMBL" id="MBB0245851.1"/>
    </source>
</evidence>
<evidence type="ECO:0000256" key="1">
    <source>
        <dbReference type="ARBA" id="ARBA00022737"/>
    </source>
</evidence>
<dbReference type="Pfam" id="PF01436">
    <property type="entry name" value="NHL"/>
    <property type="match status" value="3"/>
</dbReference>
<reference evidence="4" key="1">
    <citation type="submission" date="2019-10" db="EMBL/GenBank/DDBJ databases">
        <title>Streptomyces sp. nov., a novel actinobacterium isolated from alkaline environment.</title>
        <authorList>
            <person name="Golinska P."/>
        </authorList>
    </citation>
    <scope>NUCLEOTIDE SEQUENCE [LARGE SCALE GENOMIC DNA]</scope>
    <source>
        <strain evidence="4">DSM 42118</strain>
    </source>
</reference>
<keyword evidence="4" id="KW-1185">Reference proteome</keyword>